<sequence>MTDISKIHAVIIGDLVNPPGVDSSNRSDFDSSLREIFDEVNGDYEKNLDFLVQRSNTFIKVMINPEYALEVALYLKARIKMLRKYYSLPDLDIRVSIGVGLIEQLGEDAGSSDGQAFRFAGTELDKLSKFQQFTLRSSFKEMNISWKALSLMVDTITDGWSYEGAEAVWFSLKGLTQSQIAKILDISQSAVNFRLRAAHWRATKVLIKTYHDQLNHFVD</sequence>
<dbReference type="KEGG" id="fpf:DCC35_15550"/>
<dbReference type="RefSeq" id="WP_137091653.1">
    <property type="nucleotide sequence ID" value="NZ_CP028923.1"/>
</dbReference>
<dbReference type="EMBL" id="CP028923">
    <property type="protein sequence ID" value="QCK16054.1"/>
    <property type="molecule type" value="Genomic_DNA"/>
</dbReference>
<evidence type="ECO:0008006" key="3">
    <source>
        <dbReference type="Google" id="ProtNLM"/>
    </source>
</evidence>
<evidence type="ECO:0000313" key="2">
    <source>
        <dbReference type="Proteomes" id="UP000298616"/>
    </source>
</evidence>
<accession>A0A4D7K5F3</accession>
<keyword evidence="2" id="KW-1185">Reference proteome</keyword>
<name>A0A4D7K5F3_9BACT</name>
<dbReference type="AlphaFoldDB" id="A0A4D7K5F3"/>
<reference evidence="1 2" key="1">
    <citation type="submission" date="2018-04" db="EMBL/GenBank/DDBJ databases">
        <title>Complete genome uncultured novel isolate.</title>
        <authorList>
            <person name="Merlino G."/>
        </authorList>
    </citation>
    <scope>NUCLEOTIDE SEQUENCE [LARGE SCALE GENOMIC DNA]</scope>
    <source>
        <strain evidence="2">R1DC9</strain>
    </source>
</reference>
<dbReference type="OrthoDB" id="7064118at2"/>
<proteinExistence type="predicted"/>
<organism evidence="1 2">
    <name type="scientific">Mangrovivirga cuniculi</name>
    <dbReference type="NCBI Taxonomy" id="2715131"/>
    <lineage>
        <taxon>Bacteria</taxon>
        <taxon>Pseudomonadati</taxon>
        <taxon>Bacteroidota</taxon>
        <taxon>Cytophagia</taxon>
        <taxon>Cytophagales</taxon>
        <taxon>Mangrovivirgaceae</taxon>
        <taxon>Mangrovivirga</taxon>
    </lineage>
</organism>
<protein>
    <recommendedName>
        <fullName evidence="3">SatD family (SatD)</fullName>
    </recommendedName>
</protein>
<gene>
    <name evidence="1" type="ORF">DCC35_15550</name>
</gene>
<dbReference type="Proteomes" id="UP000298616">
    <property type="component" value="Chromosome"/>
</dbReference>
<evidence type="ECO:0000313" key="1">
    <source>
        <dbReference type="EMBL" id="QCK16054.1"/>
    </source>
</evidence>